<dbReference type="Pfam" id="PF04324">
    <property type="entry name" value="Fer2_BFD"/>
    <property type="match status" value="1"/>
</dbReference>
<evidence type="ECO:0000259" key="3">
    <source>
        <dbReference type="Pfam" id="PF04324"/>
    </source>
</evidence>
<protein>
    <submittedName>
        <fullName evidence="4">NAD(P)/FAD-dependent oxidoreductase</fullName>
    </submittedName>
</protein>
<proteinExistence type="predicted"/>
<evidence type="ECO:0000313" key="4">
    <source>
        <dbReference type="EMBL" id="MEV8465645.1"/>
    </source>
</evidence>
<sequence>MTQTAQTYDIAVIGAGVIGCAIARRLTLEGARVVVLEKAADILDGASKANSAILHTGFDAPKNSLELACVQEGYREYETLHAQFNLPLDRCGALVLAWSAEQEARLPELMEQARANGVDDVAPLTGTETLALEPNLNPNVRAAFRVPRESLIDPWSAPHAYLLQALLNGATLKRNCAVSGGSFDGAIWTLDTTQGSLQAGHVVNAAGLYGDRIDAALLGQTQFTIRPRKGQFVVFDKMAAGLARHILLPVPTATTKGIVVCRTVWGNLLVGPTAEDQDDRDTACLETETLHMLHAKGAEILPALAQEEVTSIYAGLRPASEHKDYQIRAHAGRNMVTVGAIRSTGLSSALGTAAHVARLLQGQGHTPAPLPAPHVPRMAMLAEDGSRDWQAPGNDGMLCHCERVTWREARASLADPLAPNTLAGLKRRTRATMGRCQGFYCGQAVQDLLAEGTDA</sequence>
<dbReference type="RefSeq" id="WP_366191250.1">
    <property type="nucleotide sequence ID" value="NZ_JBFBVU010000002.1"/>
</dbReference>
<dbReference type="SUPFAM" id="SSF51905">
    <property type="entry name" value="FAD/NAD(P)-binding domain"/>
    <property type="match status" value="1"/>
</dbReference>
<comment type="caution">
    <text evidence="4">The sequence shown here is derived from an EMBL/GenBank/DDBJ whole genome shotgun (WGS) entry which is preliminary data.</text>
</comment>
<evidence type="ECO:0000256" key="1">
    <source>
        <dbReference type="ARBA" id="ARBA00023002"/>
    </source>
</evidence>
<feature type="domain" description="BFD-like [2Fe-2S]-binding" evidence="3">
    <location>
        <begin position="398"/>
        <end position="451"/>
    </location>
</feature>
<evidence type="ECO:0000259" key="2">
    <source>
        <dbReference type="Pfam" id="PF01266"/>
    </source>
</evidence>
<keyword evidence="5" id="KW-1185">Reference proteome</keyword>
<dbReference type="Gene3D" id="3.30.9.10">
    <property type="entry name" value="D-Amino Acid Oxidase, subunit A, domain 2"/>
    <property type="match status" value="1"/>
</dbReference>
<dbReference type="Pfam" id="PF01266">
    <property type="entry name" value="DAO"/>
    <property type="match status" value="1"/>
</dbReference>
<dbReference type="InterPro" id="IPR041854">
    <property type="entry name" value="BFD-like_2Fe2S-bd_dom_sf"/>
</dbReference>
<dbReference type="SUPFAM" id="SSF54373">
    <property type="entry name" value="FAD-linked reductases, C-terminal domain"/>
    <property type="match status" value="1"/>
</dbReference>
<reference evidence="4 5" key="1">
    <citation type="submission" date="2024-07" db="EMBL/GenBank/DDBJ databases">
        <authorList>
            <person name="Kang M."/>
        </authorList>
    </citation>
    <scope>NUCLEOTIDE SEQUENCE [LARGE SCALE GENOMIC DNA]</scope>
    <source>
        <strain evidence="4 5">DFM31</strain>
    </source>
</reference>
<dbReference type="PANTHER" id="PTHR42720:SF1">
    <property type="entry name" value="GLYCEROL 3-PHOSPHATE OXIDASE"/>
    <property type="match status" value="1"/>
</dbReference>
<organism evidence="4 5">
    <name type="scientific">Meridianimarinicoccus marinus</name>
    <dbReference type="NCBI Taxonomy" id="3231483"/>
    <lineage>
        <taxon>Bacteria</taxon>
        <taxon>Pseudomonadati</taxon>
        <taxon>Pseudomonadota</taxon>
        <taxon>Alphaproteobacteria</taxon>
        <taxon>Rhodobacterales</taxon>
        <taxon>Paracoccaceae</taxon>
        <taxon>Meridianimarinicoccus</taxon>
    </lineage>
</organism>
<dbReference type="InterPro" id="IPR007419">
    <property type="entry name" value="BFD-like_2Fe2S-bd_dom"/>
</dbReference>
<dbReference type="EMBL" id="JBFBVU010000002">
    <property type="protein sequence ID" value="MEV8465645.1"/>
    <property type="molecule type" value="Genomic_DNA"/>
</dbReference>
<accession>A0ABV3L3E3</accession>
<dbReference type="CDD" id="cd19946">
    <property type="entry name" value="GlpA-like_Fer2_BFD-like"/>
    <property type="match status" value="1"/>
</dbReference>
<dbReference type="Gene3D" id="3.50.50.60">
    <property type="entry name" value="FAD/NAD(P)-binding domain"/>
    <property type="match status" value="1"/>
</dbReference>
<dbReference type="InterPro" id="IPR006076">
    <property type="entry name" value="FAD-dep_OxRdtase"/>
</dbReference>
<gene>
    <name evidence="4" type="ORF">AB0T83_02470</name>
</gene>
<dbReference type="InterPro" id="IPR052745">
    <property type="entry name" value="G3P_Oxidase/Oxidoreductase"/>
</dbReference>
<dbReference type="PANTHER" id="PTHR42720">
    <property type="entry name" value="GLYCEROL-3-PHOSPHATE DEHYDROGENASE"/>
    <property type="match status" value="1"/>
</dbReference>
<dbReference type="Proteomes" id="UP001553161">
    <property type="component" value="Unassembled WGS sequence"/>
</dbReference>
<evidence type="ECO:0000313" key="5">
    <source>
        <dbReference type="Proteomes" id="UP001553161"/>
    </source>
</evidence>
<dbReference type="InterPro" id="IPR036188">
    <property type="entry name" value="FAD/NAD-bd_sf"/>
</dbReference>
<dbReference type="Gene3D" id="1.10.10.1100">
    <property type="entry name" value="BFD-like [2Fe-2S]-binding domain"/>
    <property type="match status" value="1"/>
</dbReference>
<keyword evidence="1" id="KW-0560">Oxidoreductase</keyword>
<name>A0ABV3L3E3_9RHOB</name>
<feature type="domain" description="FAD dependent oxidoreductase" evidence="2">
    <location>
        <begin position="9"/>
        <end position="359"/>
    </location>
</feature>